<dbReference type="Proteomes" id="UP001153737">
    <property type="component" value="Chromosome 2"/>
</dbReference>
<organism evidence="1 2">
    <name type="scientific">Phaedon cochleariae</name>
    <name type="common">Mustard beetle</name>
    <dbReference type="NCBI Taxonomy" id="80249"/>
    <lineage>
        <taxon>Eukaryota</taxon>
        <taxon>Metazoa</taxon>
        <taxon>Ecdysozoa</taxon>
        <taxon>Arthropoda</taxon>
        <taxon>Hexapoda</taxon>
        <taxon>Insecta</taxon>
        <taxon>Pterygota</taxon>
        <taxon>Neoptera</taxon>
        <taxon>Endopterygota</taxon>
        <taxon>Coleoptera</taxon>
        <taxon>Polyphaga</taxon>
        <taxon>Cucujiformia</taxon>
        <taxon>Chrysomeloidea</taxon>
        <taxon>Chrysomelidae</taxon>
        <taxon>Chrysomelinae</taxon>
        <taxon>Chrysomelini</taxon>
        <taxon>Phaedon</taxon>
    </lineage>
</organism>
<evidence type="ECO:0000313" key="1">
    <source>
        <dbReference type="EMBL" id="CAG9819428.1"/>
    </source>
</evidence>
<gene>
    <name evidence="1" type="ORF">PHAECO_LOCUS6161</name>
</gene>
<dbReference type="AlphaFoldDB" id="A0A9N9SH13"/>
<reference evidence="1" key="2">
    <citation type="submission" date="2022-10" db="EMBL/GenBank/DDBJ databases">
        <authorList>
            <consortium name="ENA_rothamsted_submissions"/>
            <consortium name="culmorum"/>
            <person name="King R."/>
        </authorList>
    </citation>
    <scope>NUCLEOTIDE SEQUENCE</scope>
</reference>
<protein>
    <submittedName>
        <fullName evidence="1">Uncharacterized protein</fullName>
    </submittedName>
</protein>
<sequence length="303" mass="35002">MTSFLEINYSLCFICQQDTEEKLVENPTGYGKLFECMKSRNEFRDPAHIHLKHIMTTITAQNLEDNSATWHGTCYSKITHKKEMTRIQKLLSTESSSSRETNIILRSKISNRDKNACFFCEKYATKKSILSTVMTDDAGKRMRDAVLLENNEGLKIKLSEFISENDAHAYDIKYYSSCWITNVVNILREQENKSCHEFHNKLVASEVELLSRLRITLFSGSITNMEEVENLYNEICTSNDLPEQIRKTRKYLKTACNTRMCKCLMNKLKCTEMCECESASDTCTNNLMFSDEDIDDDSSSENE</sequence>
<dbReference type="PANTHER" id="PTHR47018">
    <property type="entry name" value="CXC DOMAIN-CONTAINING PROTEIN-RELATED"/>
    <property type="match status" value="1"/>
</dbReference>
<proteinExistence type="predicted"/>
<reference evidence="1" key="1">
    <citation type="submission" date="2022-01" db="EMBL/GenBank/DDBJ databases">
        <authorList>
            <person name="King R."/>
        </authorList>
    </citation>
    <scope>NUCLEOTIDE SEQUENCE</scope>
</reference>
<dbReference type="OrthoDB" id="5986184at2759"/>
<evidence type="ECO:0000313" key="2">
    <source>
        <dbReference type="Proteomes" id="UP001153737"/>
    </source>
</evidence>
<dbReference type="EMBL" id="OU896708">
    <property type="protein sequence ID" value="CAG9819428.1"/>
    <property type="molecule type" value="Genomic_DNA"/>
</dbReference>
<keyword evidence="2" id="KW-1185">Reference proteome</keyword>
<accession>A0A9N9SH13</accession>
<name>A0A9N9SH13_PHACE</name>